<organism evidence="2">
    <name type="scientific">uncultured prokaryote</name>
    <dbReference type="NCBI Taxonomy" id="198431"/>
    <lineage>
        <taxon>unclassified sequences</taxon>
        <taxon>environmental samples</taxon>
    </lineage>
</organism>
<protein>
    <submittedName>
        <fullName evidence="2">Uncharacterized protein</fullName>
    </submittedName>
</protein>
<evidence type="ECO:0000313" key="2">
    <source>
        <dbReference type="EMBL" id="CRY96340.1"/>
    </source>
</evidence>
<keyword evidence="1" id="KW-0472">Membrane</keyword>
<proteinExistence type="predicted"/>
<reference evidence="2" key="1">
    <citation type="submission" date="2015-06" db="EMBL/GenBank/DDBJ databases">
        <authorList>
            <person name="Joergensen T."/>
        </authorList>
    </citation>
    <scope>NUCLEOTIDE SEQUENCE</scope>
    <source>
        <plasmid evidence="2">pRGFK1062</plasmid>
    </source>
</reference>
<dbReference type="InterPro" id="IPR016410">
    <property type="entry name" value="Phage_imm"/>
</dbReference>
<dbReference type="AlphaFoldDB" id="A0A0H5Q4J2"/>
<keyword evidence="1" id="KW-0812">Transmembrane</keyword>
<keyword evidence="2" id="KW-0614">Plasmid</keyword>
<geneLocation type="plasmid" evidence="2">
    <name>pRGFK1062</name>
</geneLocation>
<reference evidence="2" key="2">
    <citation type="submission" date="2015-07" db="EMBL/GenBank/DDBJ databases">
        <title>Plasmids, circular viruses and viroids from rat gut.</title>
        <authorList>
            <person name="Jorgensen T.J."/>
            <person name="Hansen M.A."/>
            <person name="Xu Z."/>
            <person name="Tabak M.A."/>
            <person name="Sorensen S.J."/>
            <person name="Hansen L.H."/>
        </authorList>
    </citation>
    <scope>NUCLEOTIDE SEQUENCE</scope>
    <source>
        <plasmid evidence="2">pRGFK1062</plasmid>
    </source>
</reference>
<sequence length="103" mass="11355">MSGVSVFHLFIILFLAIIFILPSILAVCKHHPYKVPIVLVNLLGGLFFGAGWLIALIWCFILPKTVPVGGVAAADEIGKLHDLMEKGIISTVEFERRKSELLK</sequence>
<name>A0A0H5Q4J2_9ZZZZ</name>
<dbReference type="Pfam" id="PF14373">
    <property type="entry name" value="Imm_superinfect"/>
    <property type="match status" value="1"/>
</dbReference>
<dbReference type="EMBL" id="LN853643">
    <property type="protein sequence ID" value="CRY96340.1"/>
    <property type="molecule type" value="Genomic_DNA"/>
</dbReference>
<feature type="transmembrane region" description="Helical" evidence="1">
    <location>
        <begin position="6"/>
        <end position="28"/>
    </location>
</feature>
<accession>A0A0H5Q4J2</accession>
<feature type="transmembrane region" description="Helical" evidence="1">
    <location>
        <begin position="35"/>
        <end position="58"/>
    </location>
</feature>
<keyword evidence="1" id="KW-1133">Transmembrane helix</keyword>
<evidence type="ECO:0000256" key="1">
    <source>
        <dbReference type="SAM" id="Phobius"/>
    </source>
</evidence>